<feature type="coiled-coil region" evidence="3">
    <location>
        <begin position="228"/>
        <end position="320"/>
    </location>
</feature>
<keyword evidence="1" id="KW-0217">Developmental protein</keyword>
<accession>A0A9N9QRL8</accession>
<dbReference type="InterPro" id="IPR031775">
    <property type="entry name" value="PRKG1_interact"/>
</dbReference>
<dbReference type="EMBL" id="OU892282">
    <property type="protein sequence ID" value="CAG9770585.1"/>
    <property type="molecule type" value="Genomic_DNA"/>
</dbReference>
<feature type="compositionally biased region" description="Polar residues" evidence="4">
    <location>
        <begin position="23"/>
        <end position="37"/>
    </location>
</feature>
<proteinExistence type="predicted"/>
<name>A0A9N9QRL8_9CUCU</name>
<keyword evidence="3" id="KW-0175">Coiled coil</keyword>
<protein>
    <recommendedName>
        <fullName evidence="5">cGMP-dependent protein kinase interacting domain-containing protein</fullName>
    </recommendedName>
</protein>
<dbReference type="GO" id="GO:0019208">
    <property type="term" value="F:phosphatase regulator activity"/>
    <property type="evidence" value="ECO:0007669"/>
    <property type="project" value="TreeGrafter"/>
</dbReference>
<dbReference type="PANTHER" id="PTHR24179:SF21">
    <property type="entry name" value="MYOSIN BINDING SUBUNIT, ISOFORM O"/>
    <property type="match status" value="1"/>
</dbReference>
<dbReference type="OrthoDB" id="539213at2759"/>
<feature type="domain" description="cGMP-dependent protein kinase interacting" evidence="5">
    <location>
        <begin position="223"/>
        <end position="318"/>
    </location>
</feature>
<feature type="region of interest" description="Disordered" evidence="4">
    <location>
        <begin position="139"/>
        <end position="188"/>
    </location>
</feature>
<organism evidence="6 7">
    <name type="scientific">Ceutorhynchus assimilis</name>
    <name type="common">cabbage seed weevil</name>
    <dbReference type="NCBI Taxonomy" id="467358"/>
    <lineage>
        <taxon>Eukaryota</taxon>
        <taxon>Metazoa</taxon>
        <taxon>Ecdysozoa</taxon>
        <taxon>Arthropoda</taxon>
        <taxon>Hexapoda</taxon>
        <taxon>Insecta</taxon>
        <taxon>Pterygota</taxon>
        <taxon>Neoptera</taxon>
        <taxon>Endopterygota</taxon>
        <taxon>Coleoptera</taxon>
        <taxon>Polyphaga</taxon>
        <taxon>Cucujiformia</taxon>
        <taxon>Curculionidae</taxon>
        <taxon>Ceutorhynchinae</taxon>
        <taxon>Ceutorhynchus</taxon>
    </lineage>
</organism>
<evidence type="ECO:0000313" key="7">
    <source>
        <dbReference type="Proteomes" id="UP001152799"/>
    </source>
</evidence>
<dbReference type="GO" id="GO:0005737">
    <property type="term" value="C:cytoplasm"/>
    <property type="evidence" value="ECO:0007669"/>
    <property type="project" value="TreeGrafter"/>
</dbReference>
<evidence type="ECO:0000313" key="6">
    <source>
        <dbReference type="EMBL" id="CAG9770585.1"/>
    </source>
</evidence>
<feature type="region of interest" description="Disordered" evidence="4">
    <location>
        <begin position="1"/>
        <end position="67"/>
    </location>
</feature>
<evidence type="ECO:0000259" key="5">
    <source>
        <dbReference type="Pfam" id="PF15898"/>
    </source>
</evidence>
<dbReference type="AlphaFoldDB" id="A0A9N9QRL8"/>
<dbReference type="Pfam" id="PF15898">
    <property type="entry name" value="PRKG1_interact"/>
    <property type="match status" value="1"/>
</dbReference>
<evidence type="ECO:0000256" key="3">
    <source>
        <dbReference type="SAM" id="Coils"/>
    </source>
</evidence>
<dbReference type="Gene3D" id="6.10.250.1820">
    <property type="match status" value="1"/>
</dbReference>
<dbReference type="GO" id="GO:0019901">
    <property type="term" value="F:protein kinase binding"/>
    <property type="evidence" value="ECO:0007669"/>
    <property type="project" value="InterPro"/>
</dbReference>
<feature type="compositionally biased region" description="Polar residues" evidence="4">
    <location>
        <begin position="1"/>
        <end position="12"/>
    </location>
</feature>
<reference evidence="6" key="1">
    <citation type="submission" date="2022-01" db="EMBL/GenBank/DDBJ databases">
        <authorList>
            <person name="King R."/>
        </authorList>
    </citation>
    <scope>NUCLEOTIDE SEQUENCE</scope>
</reference>
<dbReference type="GO" id="GO:0004857">
    <property type="term" value="F:enzyme inhibitor activity"/>
    <property type="evidence" value="ECO:0007669"/>
    <property type="project" value="TreeGrafter"/>
</dbReference>
<dbReference type="PANTHER" id="PTHR24179">
    <property type="entry name" value="PROTEIN PHOSPHATASE 1 REGULATORY SUBUNIT 12"/>
    <property type="match status" value="1"/>
</dbReference>
<feature type="compositionally biased region" description="Basic and acidic residues" evidence="4">
    <location>
        <begin position="140"/>
        <end position="170"/>
    </location>
</feature>
<dbReference type="Proteomes" id="UP001152799">
    <property type="component" value="Chromosome 6"/>
</dbReference>
<sequence length="323" mass="36228">MSTSSYHTSRSKQPIPPVRHRSSSAVRSGTNSYNSRPRSVGYYGSNSNNPYGSNSSNHYGSNSSNPYGSNSNSYGAYSSPYNSSLSSYGGYNSSYGSSYQSPYFPNGYRGSTGSSGYASLTIPAKSLTNVLTQNYSKSYDNNRDYIKNDAARRSRREQLARGNSYRDRSVSRSRSSLPGSGMGSRSLSLTSLNSEGYISGSERSSRSRISSTVDIRNENGEIDYKKLYEEQLVENDRLKDKLRKSDEDLKETKLTLERINLVTSKNSLSELEKRERRAMERKLSEMEEELKQLQKLKAENERLKADNRSLTRVVNKLTNSAKK</sequence>
<feature type="compositionally biased region" description="Low complexity" evidence="4">
    <location>
        <begin position="172"/>
        <end position="188"/>
    </location>
</feature>
<feature type="compositionally biased region" description="Low complexity" evidence="4">
    <location>
        <begin position="41"/>
        <end position="67"/>
    </location>
</feature>
<evidence type="ECO:0000256" key="4">
    <source>
        <dbReference type="SAM" id="MobiDB-lite"/>
    </source>
</evidence>
<keyword evidence="2" id="KW-0677">Repeat</keyword>
<evidence type="ECO:0000256" key="1">
    <source>
        <dbReference type="ARBA" id="ARBA00022473"/>
    </source>
</evidence>
<keyword evidence="7" id="KW-1185">Reference proteome</keyword>
<gene>
    <name evidence="6" type="ORF">CEUTPL_LOCUS11037</name>
</gene>
<evidence type="ECO:0000256" key="2">
    <source>
        <dbReference type="ARBA" id="ARBA00022737"/>
    </source>
</evidence>
<dbReference type="InterPro" id="IPR051226">
    <property type="entry name" value="PP1_Regulatory_Subunit"/>
</dbReference>